<accession>A0A6G0XX44</accession>
<reference evidence="1 2" key="1">
    <citation type="submission" date="2019-07" db="EMBL/GenBank/DDBJ databases">
        <title>Genomics analysis of Aphanomyces spp. identifies a new class of oomycete effector associated with host adaptation.</title>
        <authorList>
            <person name="Gaulin E."/>
        </authorList>
    </citation>
    <scope>NUCLEOTIDE SEQUENCE [LARGE SCALE GENOMIC DNA]</scope>
    <source>
        <strain evidence="1 2">ATCC 201684</strain>
    </source>
</reference>
<dbReference type="AlphaFoldDB" id="A0A6G0XX44"/>
<keyword evidence="2" id="KW-1185">Reference proteome</keyword>
<gene>
    <name evidence="1" type="ORF">Ae201684_000341</name>
</gene>
<dbReference type="EMBL" id="VJMJ01000002">
    <property type="protein sequence ID" value="KAF0745313.1"/>
    <property type="molecule type" value="Genomic_DNA"/>
</dbReference>
<protein>
    <submittedName>
        <fullName evidence="1">Uncharacterized protein</fullName>
    </submittedName>
</protein>
<organism evidence="1 2">
    <name type="scientific">Aphanomyces euteiches</name>
    <dbReference type="NCBI Taxonomy" id="100861"/>
    <lineage>
        <taxon>Eukaryota</taxon>
        <taxon>Sar</taxon>
        <taxon>Stramenopiles</taxon>
        <taxon>Oomycota</taxon>
        <taxon>Saprolegniomycetes</taxon>
        <taxon>Saprolegniales</taxon>
        <taxon>Verrucalvaceae</taxon>
        <taxon>Aphanomyces</taxon>
    </lineage>
</organism>
<comment type="caution">
    <text evidence="1">The sequence shown here is derived from an EMBL/GenBank/DDBJ whole genome shotgun (WGS) entry which is preliminary data.</text>
</comment>
<proteinExistence type="predicted"/>
<name>A0A6G0XX44_9STRA</name>
<dbReference type="VEuPathDB" id="FungiDB:AeMF1_011498"/>
<evidence type="ECO:0000313" key="1">
    <source>
        <dbReference type="EMBL" id="KAF0745313.1"/>
    </source>
</evidence>
<evidence type="ECO:0000313" key="2">
    <source>
        <dbReference type="Proteomes" id="UP000481153"/>
    </source>
</evidence>
<sequence length="218" mass="24961">MCNTRVGSGEAPTFWNWHTAAGMKRKTVTWATTTIHEFKLGHNACSIPSTGGPSIGLVGPALASRTTQVDDRLSTPRPHNEQLLGPMQRIELLRDAGHSVEEIAHFCIATNQCRTERHETQQEYVAQMRQRHYETYVVRQQIMALEMERQRQLYLQMQQHQHQLQMQSSSSYPRSSTFYSTPYAAASQSPRYQYTSPSPEVQVLDNKRRRVSVEALLN</sequence>
<dbReference type="Proteomes" id="UP000481153">
    <property type="component" value="Unassembled WGS sequence"/>
</dbReference>